<keyword evidence="7" id="KW-0732">Signal</keyword>
<evidence type="ECO:0000313" key="9">
    <source>
        <dbReference type="Proteomes" id="UP000829720"/>
    </source>
</evidence>
<evidence type="ECO:0000313" key="8">
    <source>
        <dbReference type="EMBL" id="KAI1894601.1"/>
    </source>
</evidence>
<keyword evidence="9" id="KW-1185">Reference proteome</keyword>
<dbReference type="PANTHER" id="PTHR23320:SF157">
    <property type="entry name" value="SI:CH1073-291C23.2"/>
    <property type="match status" value="1"/>
</dbReference>
<evidence type="ECO:0000256" key="5">
    <source>
        <dbReference type="ARBA" id="ARBA00023136"/>
    </source>
</evidence>
<feature type="signal peptide" evidence="7">
    <location>
        <begin position="1"/>
        <end position="19"/>
    </location>
</feature>
<feature type="transmembrane region" description="Helical" evidence="6">
    <location>
        <begin position="107"/>
        <end position="131"/>
    </location>
</feature>
<feature type="transmembrane region" description="Helical" evidence="6">
    <location>
        <begin position="82"/>
        <end position="101"/>
    </location>
</feature>
<dbReference type="InterPro" id="IPR030417">
    <property type="entry name" value="MS4A"/>
</dbReference>
<comment type="subcellular location">
    <subcellularLocation>
        <location evidence="1">Membrane</location>
        <topology evidence="1">Multi-pass membrane protein</topology>
    </subcellularLocation>
</comment>
<dbReference type="InterPro" id="IPR007237">
    <property type="entry name" value="CD20-like"/>
</dbReference>
<dbReference type="PANTHER" id="PTHR23320">
    <property type="entry name" value="MEMBRANE-SPANNING 4-DOMAINS SUBFAMILY A MS4A -RELATED"/>
    <property type="match status" value="1"/>
</dbReference>
<evidence type="ECO:0000256" key="4">
    <source>
        <dbReference type="ARBA" id="ARBA00022989"/>
    </source>
</evidence>
<protein>
    <submittedName>
        <fullName evidence="8">Uncharacterized protein</fullName>
    </submittedName>
</protein>
<dbReference type="Proteomes" id="UP000829720">
    <property type="component" value="Unassembled WGS sequence"/>
</dbReference>
<keyword evidence="5 6" id="KW-0472">Membrane</keyword>
<dbReference type="GO" id="GO:0016020">
    <property type="term" value="C:membrane"/>
    <property type="evidence" value="ECO:0007669"/>
    <property type="project" value="UniProtKB-SubCell"/>
</dbReference>
<gene>
    <name evidence="8" type="ORF">AGOR_G00117450</name>
</gene>
<comment type="caution">
    <text evidence="8">The sequence shown here is derived from an EMBL/GenBank/DDBJ whole genome shotgun (WGS) entry which is preliminary data.</text>
</comment>
<organism evidence="8 9">
    <name type="scientific">Albula goreensis</name>
    <dbReference type="NCBI Taxonomy" id="1534307"/>
    <lineage>
        <taxon>Eukaryota</taxon>
        <taxon>Metazoa</taxon>
        <taxon>Chordata</taxon>
        <taxon>Craniata</taxon>
        <taxon>Vertebrata</taxon>
        <taxon>Euteleostomi</taxon>
        <taxon>Actinopterygii</taxon>
        <taxon>Neopterygii</taxon>
        <taxon>Teleostei</taxon>
        <taxon>Albuliformes</taxon>
        <taxon>Albulidae</taxon>
        <taxon>Albula</taxon>
    </lineage>
</organism>
<keyword evidence="4 6" id="KW-1133">Transmembrane helix</keyword>
<feature type="transmembrane region" description="Helical" evidence="6">
    <location>
        <begin position="202"/>
        <end position="227"/>
    </location>
</feature>
<dbReference type="EMBL" id="JAERUA010000010">
    <property type="protein sequence ID" value="KAI1894601.1"/>
    <property type="molecule type" value="Genomic_DNA"/>
</dbReference>
<evidence type="ECO:0000256" key="1">
    <source>
        <dbReference type="ARBA" id="ARBA00004141"/>
    </source>
</evidence>
<name>A0A8T3DCS5_9TELE</name>
<dbReference type="AlphaFoldDB" id="A0A8T3DCS5"/>
<comment type="similarity">
    <text evidence="2">Belongs to the MS4A family.</text>
</comment>
<reference evidence="8" key="1">
    <citation type="submission" date="2021-01" db="EMBL/GenBank/DDBJ databases">
        <authorList>
            <person name="Zahm M."/>
            <person name="Roques C."/>
            <person name="Cabau C."/>
            <person name="Klopp C."/>
            <person name="Donnadieu C."/>
            <person name="Jouanno E."/>
            <person name="Lampietro C."/>
            <person name="Louis A."/>
            <person name="Herpin A."/>
            <person name="Echchiki A."/>
            <person name="Berthelot C."/>
            <person name="Parey E."/>
            <person name="Roest-Crollius H."/>
            <person name="Braasch I."/>
            <person name="Postlethwait J."/>
            <person name="Bobe J."/>
            <person name="Montfort J."/>
            <person name="Bouchez O."/>
            <person name="Begum T."/>
            <person name="Mejri S."/>
            <person name="Adams A."/>
            <person name="Chen W.-J."/>
            <person name="Guiguen Y."/>
        </authorList>
    </citation>
    <scope>NUCLEOTIDE SEQUENCE</scope>
    <source>
        <tissue evidence="8">Blood</tissue>
    </source>
</reference>
<evidence type="ECO:0000256" key="6">
    <source>
        <dbReference type="SAM" id="Phobius"/>
    </source>
</evidence>
<evidence type="ECO:0000256" key="7">
    <source>
        <dbReference type="SAM" id="SignalP"/>
    </source>
</evidence>
<feature type="chain" id="PRO_5035818714" evidence="7">
    <location>
        <begin position="20"/>
        <end position="248"/>
    </location>
</feature>
<keyword evidence="3 6" id="KW-0812">Transmembrane</keyword>
<dbReference type="Pfam" id="PF04103">
    <property type="entry name" value="CD20"/>
    <property type="match status" value="1"/>
</dbReference>
<proteinExistence type="inferred from homology"/>
<sequence>MNESCVLFILSLPPPPTLCTFPCCATSLCVHRPSSSETRSLFIMSVMMVPSISPAEEEPQPQTTEVGGTKPLHRFLKGQPKTIGVVMLFFGGALFIFGIPYNSDASFGGNYSFCPFWMGIMFIICGILYVLSEHSPTKKLVTASLALSIVSTIAVVVALLEFLPDMVAMHSHLYGWDHYGSFYENDTMEISEEHSKNNMLFLMLYTLVFTFYCVLGGVILIVMATFARTALKSTKTQAIVRMHNLPSE</sequence>
<evidence type="ECO:0000256" key="3">
    <source>
        <dbReference type="ARBA" id="ARBA00022692"/>
    </source>
</evidence>
<evidence type="ECO:0000256" key="2">
    <source>
        <dbReference type="ARBA" id="ARBA00009565"/>
    </source>
</evidence>
<feature type="transmembrane region" description="Helical" evidence="6">
    <location>
        <begin position="143"/>
        <end position="163"/>
    </location>
</feature>
<accession>A0A8T3DCS5</accession>
<dbReference type="OrthoDB" id="8777022at2759"/>